<protein>
    <submittedName>
        <fullName evidence="1">Uncharacterized protein</fullName>
    </submittedName>
</protein>
<gene>
    <name evidence="1" type="ORF">EV196_10721</name>
</gene>
<dbReference type="RefSeq" id="WP_132218402.1">
    <property type="nucleotide sequence ID" value="NZ_OX156936.1"/>
</dbReference>
<evidence type="ECO:0000313" key="1">
    <source>
        <dbReference type="EMBL" id="TCL64316.1"/>
    </source>
</evidence>
<sequence length="187" mass="21037">MIKQLFTYTYIVILINSMCLSCSKPVDFDQVNDLEITPVMESSLVYLNQPATSFLNDGNQISTVQDYVQVQFFNSDFIVDNLVKAEFVFETTNSINSGFQVKVDFLDVNSQLQHSFSFLVEASTNNLNTTSNFTEVFQDNTLLALKNTSMLVFTLKMLSGTPVTQNTVGYVSLKSKGVFYFNIDADL</sequence>
<organism evidence="1 2">
    <name type="scientific">Mariniflexile fucanivorans</name>
    <dbReference type="NCBI Taxonomy" id="264023"/>
    <lineage>
        <taxon>Bacteria</taxon>
        <taxon>Pseudomonadati</taxon>
        <taxon>Bacteroidota</taxon>
        <taxon>Flavobacteriia</taxon>
        <taxon>Flavobacteriales</taxon>
        <taxon>Flavobacteriaceae</taxon>
        <taxon>Mariniflexile</taxon>
    </lineage>
</organism>
<dbReference type="EMBL" id="SLUP01000007">
    <property type="protein sequence ID" value="TCL64316.1"/>
    <property type="molecule type" value="Genomic_DNA"/>
</dbReference>
<accession>A0A4R1REL7</accession>
<name>A0A4R1REL7_9FLAO</name>
<proteinExistence type="predicted"/>
<dbReference type="OrthoDB" id="1448832at2"/>
<evidence type="ECO:0000313" key="2">
    <source>
        <dbReference type="Proteomes" id="UP000295455"/>
    </source>
</evidence>
<reference evidence="1 2" key="1">
    <citation type="submission" date="2019-03" db="EMBL/GenBank/DDBJ databases">
        <title>Genomic Encyclopedia of Type Strains, Phase IV (KMG-IV): sequencing the most valuable type-strain genomes for metagenomic binning, comparative biology and taxonomic classification.</title>
        <authorList>
            <person name="Goeker M."/>
        </authorList>
    </citation>
    <scope>NUCLEOTIDE SEQUENCE [LARGE SCALE GENOMIC DNA]</scope>
    <source>
        <strain evidence="1 2">DSM 18792</strain>
    </source>
</reference>
<dbReference type="AlphaFoldDB" id="A0A4R1REL7"/>
<comment type="caution">
    <text evidence="1">The sequence shown here is derived from an EMBL/GenBank/DDBJ whole genome shotgun (WGS) entry which is preliminary data.</text>
</comment>
<keyword evidence="2" id="KW-1185">Reference proteome</keyword>
<dbReference type="Proteomes" id="UP000295455">
    <property type="component" value="Unassembled WGS sequence"/>
</dbReference>